<feature type="compositionally biased region" description="Basic and acidic residues" evidence="1">
    <location>
        <begin position="33"/>
        <end position="44"/>
    </location>
</feature>
<keyword evidence="5" id="KW-1185">Reference proteome</keyword>
<gene>
    <name evidence="4" type="ORF">KTU01_12830</name>
</gene>
<feature type="region of interest" description="Disordered" evidence="1">
    <location>
        <begin position="323"/>
        <end position="362"/>
    </location>
</feature>
<keyword evidence="4" id="KW-0540">Nuclease</keyword>
<dbReference type="AlphaFoldDB" id="A0A512IBT5"/>
<evidence type="ECO:0000256" key="2">
    <source>
        <dbReference type="SAM" id="SignalP"/>
    </source>
</evidence>
<proteinExistence type="predicted"/>
<evidence type="ECO:0000313" key="4">
    <source>
        <dbReference type="EMBL" id="GEO95160.1"/>
    </source>
</evidence>
<dbReference type="EMBL" id="BJZS01000032">
    <property type="protein sequence ID" value="GEO95160.1"/>
    <property type="molecule type" value="Genomic_DNA"/>
</dbReference>
<organism evidence="4 5">
    <name type="scientific">Kocuria turfanensis</name>
    <dbReference type="NCBI Taxonomy" id="388357"/>
    <lineage>
        <taxon>Bacteria</taxon>
        <taxon>Bacillati</taxon>
        <taxon>Actinomycetota</taxon>
        <taxon>Actinomycetes</taxon>
        <taxon>Micrococcales</taxon>
        <taxon>Micrococcaceae</taxon>
        <taxon>Kocuria</taxon>
    </lineage>
</organism>
<feature type="domain" description="Endonuclease/exonuclease/phosphatase" evidence="3">
    <location>
        <begin position="56"/>
        <end position="407"/>
    </location>
</feature>
<dbReference type="Proteomes" id="UP000321103">
    <property type="component" value="Unassembled WGS sequence"/>
</dbReference>
<feature type="signal peptide" evidence="2">
    <location>
        <begin position="1"/>
        <end position="25"/>
    </location>
</feature>
<dbReference type="SUPFAM" id="SSF56219">
    <property type="entry name" value="DNase I-like"/>
    <property type="match status" value="1"/>
</dbReference>
<keyword evidence="4" id="KW-0255">Endonuclease</keyword>
<dbReference type="STRING" id="388357.GCA_001580365_01462"/>
<evidence type="ECO:0000256" key="1">
    <source>
        <dbReference type="SAM" id="MobiDB-lite"/>
    </source>
</evidence>
<protein>
    <submittedName>
        <fullName evidence="4">Endonuclease</fullName>
    </submittedName>
</protein>
<feature type="chain" id="PRO_5022228672" evidence="2">
    <location>
        <begin position="26"/>
        <end position="420"/>
    </location>
</feature>
<dbReference type="GO" id="GO:0004519">
    <property type="term" value="F:endonuclease activity"/>
    <property type="evidence" value="ECO:0007669"/>
    <property type="project" value="UniProtKB-KW"/>
</dbReference>
<keyword evidence="2" id="KW-0732">Signal</keyword>
<dbReference type="InterPro" id="IPR005135">
    <property type="entry name" value="Endo/exonuclease/phosphatase"/>
</dbReference>
<evidence type="ECO:0000259" key="3">
    <source>
        <dbReference type="Pfam" id="PF03372"/>
    </source>
</evidence>
<accession>A0A512IBT5</accession>
<name>A0A512IBT5_9MICC</name>
<dbReference type="Gene3D" id="3.60.10.10">
    <property type="entry name" value="Endonuclease/exonuclease/phosphatase"/>
    <property type="match status" value="1"/>
</dbReference>
<keyword evidence="4" id="KW-0378">Hydrolase</keyword>
<evidence type="ECO:0000313" key="5">
    <source>
        <dbReference type="Proteomes" id="UP000321103"/>
    </source>
</evidence>
<dbReference type="Pfam" id="PF03372">
    <property type="entry name" value="Exo_endo_phos"/>
    <property type="match status" value="1"/>
</dbReference>
<reference evidence="4 5" key="1">
    <citation type="submission" date="2019-07" db="EMBL/GenBank/DDBJ databases">
        <title>Whole genome shotgun sequence of Kocuria turfanensis NBRC 107627.</title>
        <authorList>
            <person name="Hosoyama A."/>
            <person name="Uohara A."/>
            <person name="Ohji S."/>
            <person name="Ichikawa N."/>
        </authorList>
    </citation>
    <scope>NUCLEOTIDE SEQUENCE [LARGE SCALE GENOMIC DNA]</scope>
    <source>
        <strain evidence="4 5">NBRC 107627</strain>
    </source>
</reference>
<feature type="region of interest" description="Disordered" evidence="1">
    <location>
        <begin position="24"/>
        <end position="46"/>
    </location>
</feature>
<sequence length="420" mass="44979">MGPSRSTAAVGLAALLMGAGLPAAAGEGPARAQGHDRAPGHGREQAVAAQDPVRFMTYNASLNRASPGQLQQDLATPGDAQARAVAEVVQRTAPDVLLLNEFDHDAAGRSAELFRTNYLEVPQRGQDPVHYPYVYTAPVNTGEPSGLDLNRDGVVGGPDDAWGFGLFPGQYGMVLYSKHPLDTDGIRTFRDFRWADMPGSRLPAEHYAPGHAEQLRLSSKSHWDVPVRIGSTTVHVLASHPTPPTFDGPEDRNGRRNADEIRFWADYVRGPAASSYVYDDEGVRGGLRPGERFVVMGDQNADPLDGDSWPGAIQQLLEHPRVQDPLPASAGGPEAAARQGGANLAHRSDPAHDTADFADDPAPGNLRADYVLPSRNLRVTGAGVFWPVPGEPGAELTGEHPFPTSDHRPVWVDVVPGGRR</sequence>
<feature type="compositionally biased region" description="Basic and acidic residues" evidence="1">
    <location>
        <begin position="346"/>
        <end position="355"/>
    </location>
</feature>
<dbReference type="RefSeq" id="WP_371860060.1">
    <property type="nucleotide sequence ID" value="NZ_BJZS01000032.1"/>
</dbReference>
<dbReference type="InterPro" id="IPR036691">
    <property type="entry name" value="Endo/exonu/phosph_ase_sf"/>
</dbReference>
<comment type="caution">
    <text evidence="4">The sequence shown here is derived from an EMBL/GenBank/DDBJ whole genome shotgun (WGS) entry which is preliminary data.</text>
</comment>